<reference evidence="2" key="1">
    <citation type="submission" date="2022-11" db="UniProtKB">
        <authorList>
            <consortium name="WormBaseParasite"/>
        </authorList>
    </citation>
    <scope>IDENTIFICATION</scope>
</reference>
<evidence type="ECO:0000313" key="2">
    <source>
        <dbReference type="WBParaSite" id="ES5_v2.g25017.t1"/>
    </source>
</evidence>
<sequence>MASSKAIGIDLGTTYSCVGVLRNGKCEIIANGFGDRTTPSIVCFSDNLKIVGKWAKDRMIRNPKNTVYGIKRLMGKKFNDSSLQKDIQQWPFKVVSSDDGNAAVEVEIKGKPKIMVPEEISALILKDMKRIAEKYLGHAVEDAVITIPAYFNDAQRQATIDAGKIAGLNVLRIVNEPTAAALAYGYEQNKKDEILLVYDLGGGTFDVSIIKTHDGYCEVLAVAGDDHLGGEDFDNILVKYCIEELQSKHDHDISTDARAICKLKNVCEGAKRFLSNNKFAPIEIEELFNGDDLKCKITRLKFNELCKDLIEKTLDSVKKALNDAKIEKEKVNNILLVGGSTRIPAVQKMLAQFFDNNKNLKFDINADEAVAYGASLLAAHLTNTFDTSIQNIKLLDVTPRSIGYRVLGLNEKTEHICVVIPLNTKFPCEMKDTSTTVSDNQSSILYQIYEGEELLARNNRLLGKFRLSNISPAKAGNPSIEITFKVDENCILTVSAVDQQNGNSTSIKILPNKGRLSDEKLTELINKINPPVMEIDIDDD</sequence>
<name>A0AC34G631_9BILA</name>
<dbReference type="Proteomes" id="UP000887579">
    <property type="component" value="Unplaced"/>
</dbReference>
<organism evidence="1 2">
    <name type="scientific">Panagrolaimus sp. ES5</name>
    <dbReference type="NCBI Taxonomy" id="591445"/>
    <lineage>
        <taxon>Eukaryota</taxon>
        <taxon>Metazoa</taxon>
        <taxon>Ecdysozoa</taxon>
        <taxon>Nematoda</taxon>
        <taxon>Chromadorea</taxon>
        <taxon>Rhabditida</taxon>
        <taxon>Tylenchina</taxon>
        <taxon>Panagrolaimomorpha</taxon>
        <taxon>Panagrolaimoidea</taxon>
        <taxon>Panagrolaimidae</taxon>
        <taxon>Panagrolaimus</taxon>
    </lineage>
</organism>
<proteinExistence type="predicted"/>
<dbReference type="WBParaSite" id="ES5_v2.g25017.t1">
    <property type="protein sequence ID" value="ES5_v2.g25017.t1"/>
    <property type="gene ID" value="ES5_v2.g25017"/>
</dbReference>
<evidence type="ECO:0000313" key="1">
    <source>
        <dbReference type="Proteomes" id="UP000887579"/>
    </source>
</evidence>
<accession>A0AC34G631</accession>
<protein>
    <submittedName>
        <fullName evidence="2">Heat shock protein 70</fullName>
    </submittedName>
</protein>